<dbReference type="InterPro" id="IPR026673">
    <property type="entry name" value="SPEC3/Stum"/>
</dbReference>
<name>A0A9D4RZF5_DREPO</name>
<evidence type="ECO:0000313" key="7">
    <source>
        <dbReference type="EMBL" id="KAH3886829.1"/>
    </source>
</evidence>
<reference evidence="7" key="1">
    <citation type="journal article" date="2019" name="bioRxiv">
        <title>The Genome of the Zebra Mussel, Dreissena polymorpha: A Resource for Invasive Species Research.</title>
        <authorList>
            <person name="McCartney M.A."/>
            <person name="Auch B."/>
            <person name="Kono T."/>
            <person name="Mallez S."/>
            <person name="Zhang Y."/>
            <person name="Obille A."/>
            <person name="Becker A."/>
            <person name="Abrahante J.E."/>
            <person name="Garbe J."/>
            <person name="Badalamenti J.P."/>
            <person name="Herman A."/>
            <person name="Mangelson H."/>
            <person name="Liachko I."/>
            <person name="Sullivan S."/>
            <person name="Sone E.D."/>
            <person name="Koren S."/>
            <person name="Silverstein K.A.T."/>
            <person name="Beckman K.B."/>
            <person name="Gohl D.M."/>
        </authorList>
    </citation>
    <scope>NUCLEOTIDE SEQUENCE</scope>
    <source>
        <strain evidence="7">Duluth1</strain>
        <tissue evidence="7">Whole animal</tissue>
    </source>
</reference>
<evidence type="ECO:0000256" key="5">
    <source>
        <dbReference type="SAM" id="MobiDB-lite"/>
    </source>
</evidence>
<accession>A0A9D4RZF5</accession>
<reference evidence="7" key="2">
    <citation type="submission" date="2020-11" db="EMBL/GenBank/DDBJ databases">
        <authorList>
            <person name="McCartney M.A."/>
            <person name="Auch B."/>
            <person name="Kono T."/>
            <person name="Mallez S."/>
            <person name="Becker A."/>
            <person name="Gohl D.M."/>
            <person name="Silverstein K.A.T."/>
            <person name="Koren S."/>
            <person name="Bechman K.B."/>
            <person name="Herman A."/>
            <person name="Abrahante J.E."/>
            <person name="Garbe J."/>
        </authorList>
    </citation>
    <scope>NUCLEOTIDE SEQUENCE</scope>
    <source>
        <strain evidence="7">Duluth1</strain>
        <tissue evidence="7">Whole animal</tissue>
    </source>
</reference>
<evidence type="ECO:0000313" key="8">
    <source>
        <dbReference type="Proteomes" id="UP000828390"/>
    </source>
</evidence>
<evidence type="ECO:0000256" key="6">
    <source>
        <dbReference type="SAM" id="Phobius"/>
    </source>
</evidence>
<comment type="caution">
    <text evidence="7">The sequence shown here is derived from an EMBL/GenBank/DDBJ whole genome shotgun (WGS) entry which is preliminary data.</text>
</comment>
<keyword evidence="4 6" id="KW-0472">Membrane</keyword>
<comment type="subcellular location">
    <subcellularLocation>
        <location evidence="1">Membrane</location>
        <topology evidence="1">Multi-pass membrane protein</topology>
    </subcellularLocation>
</comment>
<evidence type="ECO:0000256" key="4">
    <source>
        <dbReference type="ARBA" id="ARBA00023136"/>
    </source>
</evidence>
<keyword evidence="3 6" id="KW-1133">Transmembrane helix</keyword>
<gene>
    <name evidence="7" type="ORF">DPMN_010842</name>
</gene>
<organism evidence="7 8">
    <name type="scientific">Dreissena polymorpha</name>
    <name type="common">Zebra mussel</name>
    <name type="synonym">Mytilus polymorpha</name>
    <dbReference type="NCBI Taxonomy" id="45954"/>
    <lineage>
        <taxon>Eukaryota</taxon>
        <taxon>Metazoa</taxon>
        <taxon>Spiralia</taxon>
        <taxon>Lophotrochozoa</taxon>
        <taxon>Mollusca</taxon>
        <taxon>Bivalvia</taxon>
        <taxon>Autobranchia</taxon>
        <taxon>Heteroconchia</taxon>
        <taxon>Euheterodonta</taxon>
        <taxon>Imparidentia</taxon>
        <taxon>Neoheterodontei</taxon>
        <taxon>Myida</taxon>
        <taxon>Dreissenoidea</taxon>
        <taxon>Dreissenidae</taxon>
        <taxon>Dreissena</taxon>
    </lineage>
</organism>
<dbReference type="EMBL" id="JAIWYP010000001">
    <property type="protein sequence ID" value="KAH3886829.1"/>
    <property type="molecule type" value="Genomic_DNA"/>
</dbReference>
<evidence type="ECO:0000256" key="3">
    <source>
        <dbReference type="ARBA" id="ARBA00022989"/>
    </source>
</evidence>
<feature type="transmembrane region" description="Helical" evidence="6">
    <location>
        <begin position="64"/>
        <end position="90"/>
    </location>
</feature>
<feature type="region of interest" description="Disordered" evidence="5">
    <location>
        <begin position="138"/>
        <end position="229"/>
    </location>
</feature>
<keyword evidence="8" id="KW-1185">Reference proteome</keyword>
<feature type="compositionally biased region" description="Low complexity" evidence="5">
    <location>
        <begin position="166"/>
        <end position="202"/>
    </location>
</feature>
<dbReference type="AlphaFoldDB" id="A0A9D4RZF5"/>
<keyword evidence="2 6" id="KW-0812">Transmembrane</keyword>
<dbReference type="Pfam" id="PF15795">
    <property type="entry name" value="Spec3"/>
    <property type="match status" value="1"/>
</dbReference>
<dbReference type="Proteomes" id="UP000828390">
    <property type="component" value="Unassembled WGS sequence"/>
</dbReference>
<dbReference type="PANTHER" id="PTHR21676">
    <property type="entry name" value="PROTEIN STUM"/>
    <property type="match status" value="1"/>
</dbReference>
<sequence length="229" mass="24698">MGSGTGHGEARGKTERIAVPAMPMPLAIICCILNFLVPGLGTIIAGFSAFCCSRNEDISCCNRLGSCMLNFGIGLLQLLTSVILLLGWVWSCFWGTFFIGMSSEYYKDNPVGGGTVLHTGQGQAVLIQPGSANYPRCYPTQAQGQGQSTSFPAQPYPSYHGPPHSGYQDQGQYGFQGQQFNQGQHGFQGQPGPFDQPPHGYVEPPPPYTERDIRPSAPPEENCNKQSAF</sequence>
<proteinExistence type="predicted"/>
<dbReference type="OrthoDB" id="361532at2759"/>
<protein>
    <recommendedName>
        <fullName evidence="9">Protein SPEC3</fullName>
    </recommendedName>
</protein>
<dbReference type="PANTHER" id="PTHR21676:SF6">
    <property type="entry name" value="PROTEIN STUM"/>
    <property type="match status" value="1"/>
</dbReference>
<feature type="compositionally biased region" description="Polar residues" evidence="5">
    <location>
        <begin position="140"/>
        <end position="152"/>
    </location>
</feature>
<feature type="transmembrane region" description="Helical" evidence="6">
    <location>
        <begin position="26"/>
        <end position="52"/>
    </location>
</feature>
<evidence type="ECO:0000256" key="1">
    <source>
        <dbReference type="ARBA" id="ARBA00004141"/>
    </source>
</evidence>
<evidence type="ECO:0008006" key="9">
    <source>
        <dbReference type="Google" id="ProtNLM"/>
    </source>
</evidence>
<evidence type="ECO:0000256" key="2">
    <source>
        <dbReference type="ARBA" id="ARBA00022692"/>
    </source>
</evidence>
<dbReference type="GO" id="GO:0016020">
    <property type="term" value="C:membrane"/>
    <property type="evidence" value="ECO:0007669"/>
    <property type="project" value="UniProtKB-SubCell"/>
</dbReference>